<proteinExistence type="inferred from homology"/>
<comment type="caution">
    <text evidence="8">The sequence shown here is derived from an EMBL/GenBank/DDBJ whole genome shotgun (WGS) entry which is preliminary data.</text>
</comment>
<keyword evidence="4 6" id="KW-1133">Transmembrane helix</keyword>
<dbReference type="PANTHER" id="PTHR38459">
    <property type="entry name" value="PROPHAGE BACTOPRENOL-LINKED GLUCOSE TRANSLOCASE HOMOLOG"/>
    <property type="match status" value="1"/>
</dbReference>
<name>A0A849BP36_9ACTN</name>
<dbReference type="PANTHER" id="PTHR38459:SF1">
    <property type="entry name" value="PROPHAGE BACTOPRENOL-LINKED GLUCOSE TRANSLOCASE HOMOLOG"/>
    <property type="match status" value="1"/>
</dbReference>
<dbReference type="AlphaFoldDB" id="A0A849BP36"/>
<evidence type="ECO:0000259" key="7">
    <source>
        <dbReference type="Pfam" id="PF04138"/>
    </source>
</evidence>
<evidence type="ECO:0000256" key="6">
    <source>
        <dbReference type="SAM" id="Phobius"/>
    </source>
</evidence>
<evidence type="ECO:0000256" key="1">
    <source>
        <dbReference type="ARBA" id="ARBA00004141"/>
    </source>
</evidence>
<keyword evidence="9" id="KW-1185">Reference proteome</keyword>
<dbReference type="GO" id="GO:0000271">
    <property type="term" value="P:polysaccharide biosynthetic process"/>
    <property type="evidence" value="ECO:0007669"/>
    <property type="project" value="InterPro"/>
</dbReference>
<dbReference type="InterPro" id="IPR051401">
    <property type="entry name" value="GtrA_CellWall_Glycosyl"/>
</dbReference>
<dbReference type="GO" id="GO:0005886">
    <property type="term" value="C:plasma membrane"/>
    <property type="evidence" value="ECO:0007669"/>
    <property type="project" value="TreeGrafter"/>
</dbReference>
<keyword evidence="5 6" id="KW-0472">Membrane</keyword>
<comment type="similarity">
    <text evidence="2">Belongs to the GtrA family.</text>
</comment>
<keyword evidence="3 6" id="KW-0812">Transmembrane</keyword>
<feature type="transmembrane region" description="Helical" evidence="6">
    <location>
        <begin position="105"/>
        <end position="125"/>
    </location>
</feature>
<feature type="domain" description="GtrA/DPMS transmembrane" evidence="7">
    <location>
        <begin position="19"/>
        <end position="129"/>
    </location>
</feature>
<dbReference type="InterPro" id="IPR007267">
    <property type="entry name" value="GtrA_DPMS_TM"/>
</dbReference>
<evidence type="ECO:0000256" key="4">
    <source>
        <dbReference type="ARBA" id="ARBA00022989"/>
    </source>
</evidence>
<gene>
    <name evidence="8" type="ORF">HLB09_06820</name>
</gene>
<reference evidence="8 9" key="1">
    <citation type="submission" date="2020-05" db="EMBL/GenBank/DDBJ databases">
        <title>MicrobeNet Type strains.</title>
        <authorList>
            <person name="Nicholson A.C."/>
        </authorList>
    </citation>
    <scope>NUCLEOTIDE SEQUENCE [LARGE SCALE GENOMIC DNA]</scope>
    <source>
        <strain evidence="8 9">JCM 14547</strain>
    </source>
</reference>
<dbReference type="Pfam" id="PF04138">
    <property type="entry name" value="GtrA_DPMS_TM"/>
    <property type="match status" value="1"/>
</dbReference>
<evidence type="ECO:0000313" key="8">
    <source>
        <dbReference type="EMBL" id="NNH22807.1"/>
    </source>
</evidence>
<accession>A0A849BP36</accession>
<comment type="subcellular location">
    <subcellularLocation>
        <location evidence="1">Membrane</location>
        <topology evidence="1">Multi-pass membrane protein</topology>
    </subcellularLocation>
</comment>
<dbReference type="RefSeq" id="WP_171202638.1">
    <property type="nucleotide sequence ID" value="NZ_BAAANP010000045.1"/>
</dbReference>
<evidence type="ECO:0000256" key="5">
    <source>
        <dbReference type="ARBA" id="ARBA00023136"/>
    </source>
</evidence>
<evidence type="ECO:0000256" key="3">
    <source>
        <dbReference type="ARBA" id="ARBA00022692"/>
    </source>
</evidence>
<evidence type="ECO:0000313" key="9">
    <source>
        <dbReference type="Proteomes" id="UP000555552"/>
    </source>
</evidence>
<feature type="transmembrane region" description="Helical" evidence="6">
    <location>
        <begin position="20"/>
        <end position="40"/>
    </location>
</feature>
<feature type="transmembrane region" description="Helical" evidence="6">
    <location>
        <begin position="75"/>
        <end position="99"/>
    </location>
</feature>
<dbReference type="Proteomes" id="UP000555552">
    <property type="component" value="Unassembled WGS sequence"/>
</dbReference>
<feature type="transmembrane region" description="Helical" evidence="6">
    <location>
        <begin position="46"/>
        <end position="63"/>
    </location>
</feature>
<evidence type="ECO:0000256" key="2">
    <source>
        <dbReference type="ARBA" id="ARBA00009399"/>
    </source>
</evidence>
<organism evidence="8 9">
    <name type="scientific">Pseudokineococcus marinus</name>
    <dbReference type="NCBI Taxonomy" id="351215"/>
    <lineage>
        <taxon>Bacteria</taxon>
        <taxon>Bacillati</taxon>
        <taxon>Actinomycetota</taxon>
        <taxon>Actinomycetes</taxon>
        <taxon>Kineosporiales</taxon>
        <taxon>Kineosporiaceae</taxon>
        <taxon>Pseudokineococcus</taxon>
    </lineage>
</organism>
<dbReference type="EMBL" id="JABEMA010000070">
    <property type="protein sequence ID" value="NNH22807.1"/>
    <property type="molecule type" value="Genomic_DNA"/>
</dbReference>
<protein>
    <submittedName>
        <fullName evidence="8">GtrA family protein</fullName>
    </submittedName>
</protein>
<sequence length="141" mass="15227">MSAPGRLAGPLALLRQALRFLVGTCLGLSVDLSVFGLLTWAGLAPWLANVLSSACAVTVVYLVSTRYAFGAAMSVRSYVLFVGWYALTITVFSLLIQLVVQSTGWAPLVAKLLSLPPSFLANFLFSRWLFHREPAPLEVAP</sequence>